<dbReference type="RefSeq" id="WP_181739360.1">
    <property type="nucleotide sequence ID" value="NZ_JACEOL010000025.1"/>
</dbReference>
<dbReference type="NCBIfam" id="TIGR00273">
    <property type="entry name" value="LutB/LldF family L-lactate oxidation iron-sulfur protein"/>
    <property type="match status" value="1"/>
</dbReference>
<proteinExistence type="predicted"/>
<comment type="caution">
    <text evidence="9">The sequence shown here is derived from an EMBL/GenBank/DDBJ whole genome shotgun (WGS) entry which is preliminary data.</text>
</comment>
<evidence type="ECO:0000256" key="2">
    <source>
        <dbReference type="ARBA" id="ARBA00022485"/>
    </source>
</evidence>
<keyword evidence="2" id="KW-0004">4Fe-4S</keyword>
<keyword evidence="7" id="KW-0411">Iron-sulfur</keyword>
<dbReference type="Gene3D" id="1.10.1060.10">
    <property type="entry name" value="Alpha-helical ferredoxin"/>
    <property type="match status" value="1"/>
</dbReference>
<protein>
    <submittedName>
        <fullName evidence="9">Iron-sulfur cluster-binding protein</fullName>
    </submittedName>
</protein>
<dbReference type="Pfam" id="PF11870">
    <property type="entry name" value="LutB_C"/>
    <property type="match status" value="1"/>
</dbReference>
<dbReference type="GO" id="GO:0051539">
    <property type="term" value="F:4 iron, 4 sulfur cluster binding"/>
    <property type="evidence" value="ECO:0007669"/>
    <property type="project" value="UniProtKB-KW"/>
</dbReference>
<evidence type="ECO:0000313" key="9">
    <source>
        <dbReference type="EMBL" id="MBA4602143.1"/>
    </source>
</evidence>
<organism evidence="9 10">
    <name type="scientific">Thermoactinomyces mirandus</name>
    <dbReference type="NCBI Taxonomy" id="2756294"/>
    <lineage>
        <taxon>Bacteria</taxon>
        <taxon>Bacillati</taxon>
        <taxon>Bacillota</taxon>
        <taxon>Bacilli</taxon>
        <taxon>Bacillales</taxon>
        <taxon>Thermoactinomycetaceae</taxon>
        <taxon>Thermoactinomyces</taxon>
    </lineage>
</organism>
<keyword evidence="6" id="KW-0408">Iron</keyword>
<dbReference type="Gene3D" id="3.40.50.10420">
    <property type="entry name" value="NagB/RpiA/CoA transferase-like"/>
    <property type="match status" value="1"/>
</dbReference>
<evidence type="ECO:0000313" key="10">
    <source>
        <dbReference type="Proteomes" id="UP000538292"/>
    </source>
</evidence>
<dbReference type="GO" id="GO:0046872">
    <property type="term" value="F:metal ion binding"/>
    <property type="evidence" value="ECO:0007669"/>
    <property type="project" value="UniProtKB-KW"/>
</dbReference>
<dbReference type="Pfam" id="PF02589">
    <property type="entry name" value="LUD_dom"/>
    <property type="match status" value="1"/>
</dbReference>
<evidence type="ECO:0000259" key="8">
    <source>
        <dbReference type="PROSITE" id="PS51379"/>
    </source>
</evidence>
<dbReference type="Proteomes" id="UP000538292">
    <property type="component" value="Unassembled WGS sequence"/>
</dbReference>
<keyword evidence="4" id="KW-0677">Repeat</keyword>
<dbReference type="AlphaFoldDB" id="A0A7W1XRU7"/>
<evidence type="ECO:0000256" key="3">
    <source>
        <dbReference type="ARBA" id="ARBA00022723"/>
    </source>
</evidence>
<dbReference type="GO" id="GO:0006089">
    <property type="term" value="P:lactate metabolic process"/>
    <property type="evidence" value="ECO:0007669"/>
    <property type="project" value="InterPro"/>
</dbReference>
<evidence type="ECO:0000256" key="6">
    <source>
        <dbReference type="ARBA" id="ARBA00023004"/>
    </source>
</evidence>
<dbReference type="SUPFAM" id="SSF46548">
    <property type="entry name" value="alpha-helical ferredoxin"/>
    <property type="match status" value="1"/>
</dbReference>
<keyword evidence="10" id="KW-1185">Reference proteome</keyword>
<feature type="domain" description="4Fe-4S ferredoxin-type" evidence="8">
    <location>
        <begin position="352"/>
        <end position="380"/>
    </location>
</feature>
<dbReference type="PANTHER" id="PTHR47153">
    <property type="entry name" value="LACTATE UTILIZATION PROTEIN B"/>
    <property type="match status" value="1"/>
</dbReference>
<gene>
    <name evidence="9" type="ORF">H2C83_07410</name>
</gene>
<dbReference type="InterPro" id="IPR017896">
    <property type="entry name" value="4Fe4S_Fe-S-bd"/>
</dbReference>
<evidence type="ECO:0000256" key="4">
    <source>
        <dbReference type="ARBA" id="ARBA00022737"/>
    </source>
</evidence>
<dbReference type="PROSITE" id="PS00198">
    <property type="entry name" value="4FE4S_FER_1"/>
    <property type="match status" value="2"/>
</dbReference>
<dbReference type="Pfam" id="PF13183">
    <property type="entry name" value="Fer4_8"/>
    <property type="match status" value="1"/>
</dbReference>
<evidence type="ECO:0000256" key="7">
    <source>
        <dbReference type="ARBA" id="ARBA00023014"/>
    </source>
</evidence>
<dbReference type="InterPro" id="IPR003741">
    <property type="entry name" value="LUD_dom"/>
</dbReference>
<dbReference type="EMBL" id="JACEOL010000025">
    <property type="protein sequence ID" value="MBA4602143.1"/>
    <property type="molecule type" value="Genomic_DNA"/>
</dbReference>
<keyword evidence="1" id="KW-0813">Transport</keyword>
<dbReference type="PANTHER" id="PTHR47153:SF2">
    <property type="entry name" value="LACTATE UTILIZATION PROTEIN B"/>
    <property type="match status" value="1"/>
</dbReference>
<keyword evidence="5" id="KW-0249">Electron transport</keyword>
<dbReference type="SUPFAM" id="SSF100950">
    <property type="entry name" value="NagB/RpiA/CoA transferase-like"/>
    <property type="match status" value="1"/>
</dbReference>
<dbReference type="InterPro" id="IPR004452">
    <property type="entry name" value="LutB/LldF"/>
</dbReference>
<dbReference type="InterPro" id="IPR037171">
    <property type="entry name" value="NagB/RpiA_transferase-like"/>
</dbReference>
<keyword evidence="3" id="KW-0479">Metal-binding</keyword>
<evidence type="ECO:0000256" key="5">
    <source>
        <dbReference type="ARBA" id="ARBA00022982"/>
    </source>
</evidence>
<reference evidence="9 10" key="1">
    <citation type="submission" date="2020-07" db="EMBL/GenBank/DDBJ databases">
        <title>Thermoactinomyces phylogeny.</title>
        <authorList>
            <person name="Dunlap C."/>
        </authorList>
    </citation>
    <scope>NUCLEOTIDE SEQUENCE [LARGE SCALE GENOMIC DNA]</scope>
    <source>
        <strain evidence="9 10">AMNI-1</strain>
    </source>
</reference>
<accession>A0A7W1XRU7</accession>
<dbReference type="InterPro" id="IPR024185">
    <property type="entry name" value="FTHF_cligase-like_sf"/>
</dbReference>
<dbReference type="PROSITE" id="PS51379">
    <property type="entry name" value="4FE4S_FER_2"/>
    <property type="match status" value="1"/>
</dbReference>
<dbReference type="InterPro" id="IPR024569">
    <property type="entry name" value="LutB_C"/>
</dbReference>
<name>A0A7W1XRU7_9BACL</name>
<sequence length="479" mass="53264">MALKINEEKFDDRVSQGLQDSFMRGAVSSAQERMYTRRLSAAEELGNWEEWRSLGEQIRQHVLKNLDYYLMQLGENVSRRGGHVFFAKTGAEAVQYIKEVAEQKQARKIVKSKSMVTEEISMNEALIDAGCEVVESDLGEYILQIDNEPPSHIVVPALHKNKSQIRDVLKKKLGYEQSDDPYEMTKFVRGILRKKFMEAEIGVTGCNFAVANTGLICLVTNEGNGDLVMSIPKTQIVVMGMERIVPTMEELDVLVSLLCRSSVGQKLTSYVTVAGPVTGEEGDGPEEFHLVIVDNGRSEILGSRFQPVLQCIRCASCINVCPVYRHIGGFSYGSIYPGPIGAVLTPLLKGYDDFRELPYACSLCGACTDACPVKIPLHELILKHRQAIVEKEGHSPLAEKLAMKMFGMGTASPSLYQLASKLAPSVVSPFTSDGRFGKGIGPLNNWVNIRELPAPSKERFRDWFIDHKKRGTTDERNHS</sequence>
<dbReference type="InterPro" id="IPR017900">
    <property type="entry name" value="4Fe4S_Fe_S_CS"/>
</dbReference>
<dbReference type="InterPro" id="IPR009051">
    <property type="entry name" value="Helical_ferredxn"/>
</dbReference>
<evidence type="ECO:0000256" key="1">
    <source>
        <dbReference type="ARBA" id="ARBA00022448"/>
    </source>
</evidence>